<dbReference type="Gene3D" id="2.60.40.420">
    <property type="entry name" value="Cupredoxins - blue copper proteins"/>
    <property type="match status" value="1"/>
</dbReference>
<dbReference type="EMBL" id="JADFAR010000021">
    <property type="protein sequence ID" value="MBE5728559.1"/>
    <property type="molecule type" value="Genomic_DNA"/>
</dbReference>
<name>A0A8T3UW38_9ARCH</name>
<accession>A0A8T3UW38</accession>
<dbReference type="Proteomes" id="UP000718571">
    <property type="component" value="Unassembled WGS sequence"/>
</dbReference>
<evidence type="ECO:0000256" key="1">
    <source>
        <dbReference type="SAM" id="Phobius"/>
    </source>
</evidence>
<evidence type="ECO:0000313" key="2">
    <source>
        <dbReference type="EMBL" id="MBE5728559.1"/>
    </source>
</evidence>
<protein>
    <submittedName>
        <fullName evidence="2">Uncharacterized protein</fullName>
    </submittedName>
</protein>
<keyword evidence="1" id="KW-1133">Transmembrane helix</keyword>
<reference evidence="2 3" key="1">
    <citation type="submission" date="2020-09" db="EMBL/GenBank/DDBJ databases">
        <title>Genomic characterization of a novel Parvarchaeota family in acid mine drainage sediments.</title>
        <authorList>
            <person name="Luo Z.-H."/>
        </authorList>
    </citation>
    <scope>NUCLEOTIDE SEQUENCE [LARGE SCALE GENOMIC DNA]</scope>
    <source>
        <strain evidence="2">MAS1_bins.189</strain>
    </source>
</reference>
<dbReference type="InterPro" id="IPR008972">
    <property type="entry name" value="Cupredoxin"/>
</dbReference>
<organism evidence="2 3">
    <name type="scientific">Candidatus Acidifodinimicrobium mancum</name>
    <dbReference type="NCBI Taxonomy" id="2898728"/>
    <lineage>
        <taxon>Archaea</taxon>
        <taxon>Candidatus Parvarchaeota</taxon>
        <taxon>Candidatus Acidifodinimicrobiaceae</taxon>
        <taxon>Candidatus Acidifodinimicrobium</taxon>
    </lineage>
</organism>
<feature type="transmembrane region" description="Helical" evidence="1">
    <location>
        <begin position="12"/>
        <end position="35"/>
    </location>
</feature>
<evidence type="ECO:0000313" key="3">
    <source>
        <dbReference type="Proteomes" id="UP000718571"/>
    </source>
</evidence>
<sequence>MSDNKLDKNIKATQSILISMLVVVAAFAVIIVLLLTQTHSPAIVPPQKINLVLLNVPTNTVTLNFINNSIVVNGNATIEVQTQGNLTFFANGKSIPVAGSYHYLIYGMQDPIIYVKAGSYIEFVEVNVNKYGLNDFAITSDITPYANNINLTKTSPPEYLSPELPPPDYSNPNAPVYHYSYLMFNATNLGTYYYFSTVYPDLFYGMEGMIVVES</sequence>
<comment type="caution">
    <text evidence="2">The sequence shown here is derived from an EMBL/GenBank/DDBJ whole genome shotgun (WGS) entry which is preliminary data.</text>
</comment>
<dbReference type="AlphaFoldDB" id="A0A8T3UW38"/>
<proteinExistence type="predicted"/>
<keyword evidence="1" id="KW-0812">Transmembrane</keyword>
<gene>
    <name evidence="2" type="ORF">IHE51_01745</name>
</gene>
<keyword evidence="1" id="KW-0472">Membrane</keyword>
<dbReference type="SUPFAM" id="SSF49503">
    <property type="entry name" value="Cupredoxins"/>
    <property type="match status" value="1"/>
</dbReference>